<dbReference type="Proteomes" id="UP001233264">
    <property type="component" value="Plasmid pSkuCCBAU71714b"/>
</dbReference>
<evidence type="ECO:0000313" key="2">
    <source>
        <dbReference type="Proteomes" id="UP001233264"/>
    </source>
</evidence>
<evidence type="ECO:0008006" key="3">
    <source>
        <dbReference type="Google" id="ProtNLM"/>
    </source>
</evidence>
<gene>
    <name evidence="1" type="ORF">PZL22_001322</name>
</gene>
<organism evidence="1 2">
    <name type="scientific">Sinorhizobium kummerowiae</name>
    <dbReference type="NCBI Taxonomy" id="158892"/>
    <lineage>
        <taxon>Bacteria</taxon>
        <taxon>Pseudomonadati</taxon>
        <taxon>Pseudomonadota</taxon>
        <taxon>Alphaproteobacteria</taxon>
        <taxon>Hyphomicrobiales</taxon>
        <taxon>Rhizobiaceae</taxon>
        <taxon>Sinorhizobium/Ensifer group</taxon>
        <taxon>Sinorhizobium</taxon>
    </lineage>
</organism>
<reference evidence="1 2" key="1">
    <citation type="submission" date="2023-03" db="EMBL/GenBank/DDBJ databases">
        <authorList>
            <person name="Menendez E."/>
            <person name="Kaur S."/>
            <person name="Flores-Felix J.D."/>
            <person name="diCenzo G.C."/>
            <person name="Peix A."/>
            <person name="Velazquez E."/>
        </authorList>
    </citation>
    <scope>NUCLEOTIDE SEQUENCE [LARGE SCALE GENOMIC DNA]</scope>
    <source>
        <strain evidence="1 2">CCBAU 71714</strain>
        <plasmid evidence="1 2">pSkuCCBAU71714b</plasmid>
    </source>
</reference>
<keyword evidence="1" id="KW-0614">Plasmid</keyword>
<dbReference type="SUPFAM" id="SSF53448">
    <property type="entry name" value="Nucleotide-diphospho-sugar transferases"/>
    <property type="match status" value="1"/>
</dbReference>
<keyword evidence="2" id="KW-1185">Reference proteome</keyword>
<proteinExistence type="predicted"/>
<dbReference type="InterPro" id="IPR029044">
    <property type="entry name" value="Nucleotide-diphossugar_trans"/>
</dbReference>
<sequence length="325" mass="37561">MNKPHLTFQPMKITRPALPGDSAARLRRKNLVIVRAGRNSLHAGWMAGTGKAEFDLLVAAYEELTPGASDQWSILLPGRKIAGYNELFQRYPELLDRYEYIALIDDDIKATKQDINRLFQIGMAYRLDLFQPALSWDSYFSYAATLVIHKFRLRFTNTVEMMCPVFRAKYLRKALPLFSLGYETGIDLVWTRLNDDPWFRYAIVDEVVVTHTRVIGTTMKQQGFAPNEPYDRQVESVLKRFAAEFRGFVTYAGIDKHDRLVSSRYLIGLHSLATWTAWPRTPVPLTYFVRLVTDYTRHCFVRPTNLHRIPMAENAPRSSEIRTDS</sequence>
<dbReference type="EMBL" id="CP120364">
    <property type="protein sequence ID" value="WHS91344.1"/>
    <property type="molecule type" value="Genomic_DNA"/>
</dbReference>
<protein>
    <recommendedName>
        <fullName evidence="3">DUF707 domain-containing protein</fullName>
    </recommendedName>
</protein>
<geneLocation type="plasmid" evidence="1 2">
    <name>pSkuCCBAU71714b</name>
</geneLocation>
<evidence type="ECO:0000313" key="1">
    <source>
        <dbReference type="EMBL" id="WHS91344.1"/>
    </source>
</evidence>
<name>A0ABY8T1Z9_9HYPH</name>
<accession>A0ABY8T1Z9</accession>